<keyword evidence="10" id="KW-1185">Reference proteome</keyword>
<evidence type="ECO:0000256" key="5">
    <source>
        <dbReference type="ARBA" id="ARBA00023049"/>
    </source>
</evidence>
<evidence type="ECO:0000256" key="6">
    <source>
        <dbReference type="PROSITE-ProRule" id="PRU01211"/>
    </source>
</evidence>
<dbReference type="GO" id="GO:0006508">
    <property type="term" value="P:proteolysis"/>
    <property type="evidence" value="ECO:0007669"/>
    <property type="project" value="UniProtKB-KW"/>
</dbReference>
<dbReference type="Pfam" id="PF24998">
    <property type="entry name" value="DUF7778"/>
    <property type="match status" value="1"/>
</dbReference>
<keyword evidence="1 7" id="KW-0645">Protease</keyword>
<comment type="caution">
    <text evidence="6">Lacks conserved residue(s) required for the propagation of feature annotation.</text>
</comment>
<evidence type="ECO:0000256" key="2">
    <source>
        <dbReference type="ARBA" id="ARBA00022723"/>
    </source>
</evidence>
<proteinExistence type="predicted"/>
<keyword evidence="5 7" id="KW-0482">Metalloprotease</keyword>
<dbReference type="GO" id="GO:0004222">
    <property type="term" value="F:metalloendopeptidase activity"/>
    <property type="evidence" value="ECO:0007669"/>
    <property type="project" value="UniProtKB-UniRule"/>
</dbReference>
<dbReference type="InterPro" id="IPR001506">
    <property type="entry name" value="Peptidase_M12A"/>
</dbReference>
<dbReference type="PROSITE" id="PS51864">
    <property type="entry name" value="ASTACIN"/>
    <property type="match status" value="1"/>
</dbReference>
<feature type="active site" evidence="6">
    <location>
        <position position="18"/>
    </location>
</feature>
<comment type="caution">
    <text evidence="9">The sequence shown here is derived from an EMBL/GenBank/DDBJ whole genome shotgun (WGS) entry which is preliminary data.</text>
</comment>
<dbReference type="PANTHER" id="PTHR10127:SF780">
    <property type="entry name" value="METALLOENDOPEPTIDASE"/>
    <property type="match status" value="1"/>
</dbReference>
<evidence type="ECO:0000259" key="8">
    <source>
        <dbReference type="PROSITE" id="PS51864"/>
    </source>
</evidence>
<dbReference type="EMBL" id="JAHQIW010005654">
    <property type="protein sequence ID" value="KAJ1366767.1"/>
    <property type="molecule type" value="Genomic_DNA"/>
</dbReference>
<evidence type="ECO:0000256" key="3">
    <source>
        <dbReference type="ARBA" id="ARBA00022801"/>
    </source>
</evidence>
<keyword evidence="2 7" id="KW-0479">Metal-binding</keyword>
<dbReference type="Pfam" id="PF01400">
    <property type="entry name" value="Astacin"/>
    <property type="match status" value="1"/>
</dbReference>
<comment type="cofactor">
    <cofactor evidence="7">
        <name>Zn(2+)</name>
        <dbReference type="ChEBI" id="CHEBI:29105"/>
    </cofactor>
    <text evidence="7">Binds 1 zinc ion per subunit.</text>
</comment>
<name>A0AAD5QZK9_PARTN</name>
<feature type="domain" description="Peptidase M12A" evidence="8">
    <location>
        <begin position="1"/>
        <end position="46"/>
    </location>
</feature>
<accession>A0AAD5QZK9</accession>
<keyword evidence="4 7" id="KW-0862">Zinc</keyword>
<sequence length="299" mass="33644">MDRGIKIPFHSVGVAAHELAQSLGFHHMQSRYDRDDYITVVAENIQIVCVNMANNNDLENLFSDSFTEKVTLPQRSTFSAENKQSYLIGELKIRKHNGLFWRPYKTKTCVLLNNGYFLIYSTPVEGLSIYLPTVRNLSHHFSGGNSSNKAKARCGVEMCVGEMKLGVLIKGDLSTVVAWRRGIVCSHQGLPISEQPHPVNEEICNQSHVSREASQLLRCSLSNRSLPLNNTLPRVASCVRQRKCGVVCPGLRAYKALSLDARTSNLMHSHSFVCNNVTIDFLHFGSRYSFTFTSLRRQH</sequence>
<evidence type="ECO:0000256" key="1">
    <source>
        <dbReference type="ARBA" id="ARBA00022670"/>
    </source>
</evidence>
<dbReference type="InterPro" id="IPR056680">
    <property type="entry name" value="DUF7778"/>
</dbReference>
<dbReference type="AlphaFoldDB" id="A0AAD5QZK9"/>
<keyword evidence="3 7" id="KW-0378">Hydrolase</keyword>
<evidence type="ECO:0000313" key="10">
    <source>
        <dbReference type="Proteomes" id="UP001196413"/>
    </source>
</evidence>
<dbReference type="InterPro" id="IPR024079">
    <property type="entry name" value="MetalloPept_cat_dom_sf"/>
</dbReference>
<dbReference type="Gene3D" id="3.40.390.10">
    <property type="entry name" value="Collagenase (Catalytic Domain)"/>
    <property type="match status" value="1"/>
</dbReference>
<dbReference type="EC" id="3.4.24.-" evidence="7"/>
<evidence type="ECO:0000313" key="9">
    <source>
        <dbReference type="EMBL" id="KAJ1366767.1"/>
    </source>
</evidence>
<reference evidence="9" key="1">
    <citation type="submission" date="2021-06" db="EMBL/GenBank/DDBJ databases">
        <title>Parelaphostrongylus tenuis whole genome reference sequence.</title>
        <authorList>
            <person name="Garwood T.J."/>
            <person name="Larsen P.A."/>
            <person name="Fountain-Jones N.M."/>
            <person name="Garbe J.R."/>
            <person name="Macchietto M.G."/>
            <person name="Kania S.A."/>
            <person name="Gerhold R.W."/>
            <person name="Richards J.E."/>
            <person name="Wolf T.M."/>
        </authorList>
    </citation>
    <scope>NUCLEOTIDE SEQUENCE</scope>
    <source>
        <strain evidence="9">MNPRO001-30</strain>
        <tissue evidence="9">Meninges</tissue>
    </source>
</reference>
<dbReference type="PANTHER" id="PTHR10127">
    <property type="entry name" value="DISCOIDIN, CUB, EGF, LAMININ , AND ZINC METALLOPROTEASE DOMAIN CONTAINING"/>
    <property type="match status" value="1"/>
</dbReference>
<evidence type="ECO:0000256" key="7">
    <source>
        <dbReference type="RuleBase" id="RU361183"/>
    </source>
</evidence>
<gene>
    <name evidence="9" type="ORF">KIN20_027523</name>
</gene>
<dbReference type="PRINTS" id="PR00480">
    <property type="entry name" value="ASTACIN"/>
</dbReference>
<organism evidence="9 10">
    <name type="scientific">Parelaphostrongylus tenuis</name>
    <name type="common">Meningeal worm</name>
    <dbReference type="NCBI Taxonomy" id="148309"/>
    <lineage>
        <taxon>Eukaryota</taxon>
        <taxon>Metazoa</taxon>
        <taxon>Ecdysozoa</taxon>
        <taxon>Nematoda</taxon>
        <taxon>Chromadorea</taxon>
        <taxon>Rhabditida</taxon>
        <taxon>Rhabditina</taxon>
        <taxon>Rhabditomorpha</taxon>
        <taxon>Strongyloidea</taxon>
        <taxon>Metastrongylidae</taxon>
        <taxon>Parelaphostrongylus</taxon>
    </lineage>
</organism>
<dbReference type="GO" id="GO:0046872">
    <property type="term" value="F:metal ion binding"/>
    <property type="evidence" value="ECO:0007669"/>
    <property type="project" value="UniProtKB-KW"/>
</dbReference>
<protein>
    <recommendedName>
        <fullName evidence="7">Metalloendopeptidase</fullName>
        <ecNumber evidence="7">3.4.24.-</ecNumber>
    </recommendedName>
</protein>
<dbReference type="Proteomes" id="UP001196413">
    <property type="component" value="Unassembled WGS sequence"/>
</dbReference>
<evidence type="ECO:0000256" key="4">
    <source>
        <dbReference type="ARBA" id="ARBA00022833"/>
    </source>
</evidence>
<dbReference type="SUPFAM" id="SSF55486">
    <property type="entry name" value="Metalloproteases ('zincins'), catalytic domain"/>
    <property type="match status" value="1"/>
</dbReference>